<dbReference type="EMBL" id="LR798231">
    <property type="protein sequence ID" value="CAB5208453.1"/>
    <property type="molecule type" value="Genomic_DNA"/>
</dbReference>
<accession>A0A6J7WDI9</accession>
<reference evidence="2" key="1">
    <citation type="submission" date="2020-05" db="EMBL/GenBank/DDBJ databases">
        <authorList>
            <person name="Chiriac C."/>
            <person name="Salcher M."/>
            <person name="Ghai R."/>
            <person name="Kavagutti S V."/>
        </authorList>
    </citation>
    <scope>NUCLEOTIDE SEQUENCE</scope>
</reference>
<gene>
    <name evidence="2" type="ORF">UFOVP181_28</name>
    <name evidence="1" type="ORF">UFOVP57_135</name>
</gene>
<evidence type="ECO:0000313" key="2">
    <source>
        <dbReference type="EMBL" id="CAB5208453.1"/>
    </source>
</evidence>
<proteinExistence type="predicted"/>
<name>A0A6J7WDI9_9CAUD</name>
<evidence type="ECO:0000313" key="1">
    <source>
        <dbReference type="EMBL" id="CAB4125476.1"/>
    </source>
</evidence>
<organism evidence="2">
    <name type="scientific">uncultured Caudovirales phage</name>
    <dbReference type="NCBI Taxonomy" id="2100421"/>
    <lineage>
        <taxon>Viruses</taxon>
        <taxon>Duplodnaviria</taxon>
        <taxon>Heunggongvirae</taxon>
        <taxon>Uroviricota</taxon>
        <taxon>Caudoviricetes</taxon>
        <taxon>Peduoviridae</taxon>
        <taxon>Maltschvirus</taxon>
        <taxon>Maltschvirus maltsch</taxon>
    </lineage>
</organism>
<dbReference type="EMBL" id="LR796187">
    <property type="protein sequence ID" value="CAB4125476.1"/>
    <property type="molecule type" value="Genomic_DNA"/>
</dbReference>
<sequence>MELKIGATYSKEYREFDEWCHANLGEKYKDWFIVGQGGSKDIKYTLHLKHSRWGILLALKFPDLVEHTFDIK</sequence>
<protein>
    <submittedName>
        <fullName evidence="2">Uncharacterized protein</fullName>
    </submittedName>
</protein>